<keyword evidence="4" id="KW-1185">Reference proteome</keyword>
<dbReference type="Pfam" id="PF03732">
    <property type="entry name" value="Retrotrans_gag"/>
    <property type="match status" value="1"/>
</dbReference>
<dbReference type="PANTHER" id="PTHR33223:SF6">
    <property type="entry name" value="CCHC-TYPE DOMAIN-CONTAINING PROTEIN"/>
    <property type="match status" value="1"/>
</dbReference>
<feature type="region of interest" description="Disordered" evidence="1">
    <location>
        <begin position="359"/>
        <end position="398"/>
    </location>
</feature>
<organism evidence="3 4">
    <name type="scientific">Mytilus edulis</name>
    <name type="common">Blue mussel</name>
    <dbReference type="NCBI Taxonomy" id="6550"/>
    <lineage>
        <taxon>Eukaryota</taxon>
        <taxon>Metazoa</taxon>
        <taxon>Spiralia</taxon>
        <taxon>Lophotrochozoa</taxon>
        <taxon>Mollusca</taxon>
        <taxon>Bivalvia</taxon>
        <taxon>Autobranchia</taxon>
        <taxon>Pteriomorphia</taxon>
        <taxon>Mytilida</taxon>
        <taxon>Mytiloidea</taxon>
        <taxon>Mytilidae</taxon>
        <taxon>Mytilinae</taxon>
        <taxon>Mytilus</taxon>
    </lineage>
</organism>
<evidence type="ECO:0000259" key="2">
    <source>
        <dbReference type="Pfam" id="PF03732"/>
    </source>
</evidence>
<evidence type="ECO:0000256" key="1">
    <source>
        <dbReference type="SAM" id="MobiDB-lite"/>
    </source>
</evidence>
<evidence type="ECO:0000313" key="4">
    <source>
        <dbReference type="Proteomes" id="UP000683360"/>
    </source>
</evidence>
<name>A0A8S3VBK1_MYTED</name>
<proteinExistence type="predicted"/>
<feature type="domain" description="Retrotransposon gag" evidence="2">
    <location>
        <begin position="118"/>
        <end position="205"/>
    </location>
</feature>
<dbReference type="OrthoDB" id="2286242at2759"/>
<evidence type="ECO:0000313" key="3">
    <source>
        <dbReference type="EMBL" id="CAG2252205.1"/>
    </source>
</evidence>
<sequence>MPYRNTAGAKSTTGATLSIYNTRVKAQAAEDIYSTDLEEVLVNITEQQPGDDQTEIVNITEQEPVANNQINLQNRYILHIIQIAHFHDETCQVPAIWWTMFENYIKLQNYQNEAALAAFSFHVEGQASTWYHSLPTATRDDLTNLKAAFLDRFKHHNTNNELYRLKQHPHETGIQYLTRVQNLASGAQNISEQTIVGLCKNGLNPDIKPFVVGKDPKTINELREAIYLATSVAECKASDVNTNNTNISTQNVQKSNVESVNNVHSINDLCSSLVEGIRSVFQEQVMAVGVPHGDQNRQNYSQNYRGSRQQSLTKCKFCGKSHVFDRRKCPAYNVECFYCHKFGHFKEVCDKKELDERKANSQNWQPRQQSNSQNWQPRQQSNSQNWPPRQQSNYRIGH</sequence>
<dbReference type="AlphaFoldDB" id="A0A8S3VBK1"/>
<gene>
    <name evidence="3" type="ORF">MEDL_63812</name>
</gene>
<dbReference type="PANTHER" id="PTHR33223">
    <property type="entry name" value="CCHC-TYPE DOMAIN-CONTAINING PROTEIN"/>
    <property type="match status" value="1"/>
</dbReference>
<reference evidence="3" key="1">
    <citation type="submission" date="2021-03" db="EMBL/GenBank/DDBJ databases">
        <authorList>
            <person name="Bekaert M."/>
        </authorList>
    </citation>
    <scope>NUCLEOTIDE SEQUENCE</scope>
</reference>
<dbReference type="EMBL" id="CAJPWZ010003113">
    <property type="protein sequence ID" value="CAG2252205.1"/>
    <property type="molecule type" value="Genomic_DNA"/>
</dbReference>
<comment type="caution">
    <text evidence="3">The sequence shown here is derived from an EMBL/GenBank/DDBJ whole genome shotgun (WGS) entry which is preliminary data.</text>
</comment>
<dbReference type="InterPro" id="IPR005162">
    <property type="entry name" value="Retrotrans_gag_dom"/>
</dbReference>
<protein>
    <recommendedName>
        <fullName evidence="2">Retrotransposon gag domain-containing protein</fullName>
    </recommendedName>
</protein>
<feature type="compositionally biased region" description="Polar residues" evidence="1">
    <location>
        <begin position="360"/>
        <end position="398"/>
    </location>
</feature>
<accession>A0A8S3VBK1</accession>
<dbReference type="Proteomes" id="UP000683360">
    <property type="component" value="Unassembled WGS sequence"/>
</dbReference>